<dbReference type="SMART" id="SM01246">
    <property type="entry name" value="Josephin"/>
    <property type="match status" value="1"/>
</dbReference>
<evidence type="ECO:0000313" key="9">
    <source>
        <dbReference type="EMBL" id="GIL77210.1"/>
    </source>
</evidence>
<dbReference type="Proteomes" id="UP000722791">
    <property type="component" value="Unassembled WGS sequence"/>
</dbReference>
<keyword evidence="11" id="KW-1185">Reference proteome</keyword>
<comment type="caution">
    <text evidence="9">The sequence shown here is derived from an EMBL/GenBank/DDBJ whole genome shotgun (WGS) entry which is preliminary data.</text>
</comment>
<feature type="active site" evidence="6">
    <location>
        <position position="266"/>
    </location>
</feature>
<dbReference type="GO" id="GO:0004843">
    <property type="term" value="F:cysteine-type deubiquitinase activity"/>
    <property type="evidence" value="ECO:0007669"/>
    <property type="project" value="UniProtKB-EC"/>
</dbReference>
<evidence type="ECO:0000256" key="7">
    <source>
        <dbReference type="SAM" id="MobiDB-lite"/>
    </source>
</evidence>
<feature type="region of interest" description="Disordered" evidence="7">
    <location>
        <begin position="1"/>
        <end position="25"/>
    </location>
</feature>
<dbReference type="PANTHER" id="PTHR13291:SF0">
    <property type="entry name" value="JOSEPHIN-LIKE PROTEIN"/>
    <property type="match status" value="1"/>
</dbReference>
<dbReference type="PANTHER" id="PTHR13291">
    <property type="entry name" value="JOSEPHIN 1, 2"/>
    <property type="match status" value="1"/>
</dbReference>
<dbReference type="AlphaFoldDB" id="A0A8J4FJV8"/>
<protein>
    <recommendedName>
        <fullName evidence="2">ubiquitinyl hydrolase 1</fullName>
        <ecNumber evidence="2">3.4.19.12</ecNumber>
    </recommendedName>
</protein>
<evidence type="ECO:0000313" key="11">
    <source>
        <dbReference type="Proteomes" id="UP000747110"/>
    </source>
</evidence>
<comment type="catalytic activity">
    <reaction evidence="1">
        <text>Thiol-dependent hydrolysis of ester, thioester, amide, peptide and isopeptide bonds formed by the C-terminal Gly of ubiquitin (a 76-residue protein attached to proteins as an intracellular targeting signal).</text>
        <dbReference type="EC" id="3.4.19.12"/>
    </reaction>
</comment>
<dbReference type="OrthoDB" id="422700at2759"/>
<evidence type="ECO:0000256" key="4">
    <source>
        <dbReference type="ARBA" id="ARBA00022786"/>
    </source>
</evidence>
<evidence type="ECO:0000256" key="1">
    <source>
        <dbReference type="ARBA" id="ARBA00000707"/>
    </source>
</evidence>
<evidence type="ECO:0000256" key="3">
    <source>
        <dbReference type="ARBA" id="ARBA00022670"/>
    </source>
</evidence>
<dbReference type="InterPro" id="IPR006155">
    <property type="entry name" value="Josephin"/>
</dbReference>
<evidence type="ECO:0000256" key="6">
    <source>
        <dbReference type="PROSITE-ProRule" id="PRU00331"/>
    </source>
</evidence>
<organism evidence="9 11">
    <name type="scientific">Volvox reticuliferus</name>
    <dbReference type="NCBI Taxonomy" id="1737510"/>
    <lineage>
        <taxon>Eukaryota</taxon>
        <taxon>Viridiplantae</taxon>
        <taxon>Chlorophyta</taxon>
        <taxon>core chlorophytes</taxon>
        <taxon>Chlorophyceae</taxon>
        <taxon>CS clade</taxon>
        <taxon>Chlamydomonadales</taxon>
        <taxon>Volvocaceae</taxon>
        <taxon>Volvox</taxon>
    </lineage>
</organism>
<dbReference type="InterPro" id="IPR040053">
    <property type="entry name" value="JOSD1/2"/>
</dbReference>
<proteinExistence type="predicted"/>
<dbReference type="EMBL" id="BNCQ01000004">
    <property type="protein sequence ID" value="GIL97472.1"/>
    <property type="molecule type" value="Genomic_DNA"/>
</dbReference>
<sequence length="314" mass="34874">MDYPAYHVSKKAHSSDSHKGQQGAHSHLGLFTQERQKLQMCLKHTLNNLLQHEAFVAADLDTIANTLTQPSMIGLSRHRTPILGNYDINVLEVALQRYDKVLTWLPQRPQVPKPPPCSDPQLPRTCACAAGASVRSGKEEDCQNLHMYKEEGQQEEGEEGKHQPLRDEVQQWQPPQQGASPQQASSTPWTDREPVETSQGSGKGGPSSPGLWLHDVLSRPDLWALIINVAHPPAFPPLRWLLSGLGAGGRHWLGLRRLGGIWYNLDSHLPHPQPFEGEEAVCEFLQRALDEKEATILLVIAAPSGTTARQQDQQ</sequence>
<keyword evidence="4" id="KW-0833">Ubl conjugation pathway</keyword>
<feature type="domain" description="Josephin" evidence="8">
    <location>
        <begin position="28"/>
        <end position="314"/>
    </location>
</feature>
<dbReference type="EMBL" id="BNCP01000010">
    <property type="protein sequence ID" value="GIL77210.1"/>
    <property type="molecule type" value="Genomic_DNA"/>
</dbReference>
<dbReference type="GO" id="GO:0016579">
    <property type="term" value="P:protein deubiquitination"/>
    <property type="evidence" value="ECO:0007669"/>
    <property type="project" value="InterPro"/>
</dbReference>
<evidence type="ECO:0000313" key="10">
    <source>
        <dbReference type="EMBL" id="GIL97472.1"/>
    </source>
</evidence>
<dbReference type="GO" id="GO:0006508">
    <property type="term" value="P:proteolysis"/>
    <property type="evidence" value="ECO:0007669"/>
    <property type="project" value="UniProtKB-KW"/>
</dbReference>
<dbReference type="Pfam" id="PF02099">
    <property type="entry name" value="Josephin"/>
    <property type="match status" value="2"/>
</dbReference>
<dbReference type="PROSITE" id="PS50957">
    <property type="entry name" value="JOSEPHIN"/>
    <property type="match status" value="1"/>
</dbReference>
<feature type="compositionally biased region" description="Low complexity" evidence="7">
    <location>
        <begin position="171"/>
        <end position="186"/>
    </location>
</feature>
<keyword evidence="5 6" id="KW-0378">Hydrolase</keyword>
<keyword evidence="3" id="KW-0645">Protease</keyword>
<reference evidence="9" key="1">
    <citation type="journal article" date="2021" name="Proc. Natl. Acad. Sci. U.S.A.">
        <title>Three genomes in the algal genus Volvox reveal the fate of a haploid sex-determining region after a transition to homothallism.</title>
        <authorList>
            <person name="Yamamoto K."/>
            <person name="Hamaji T."/>
            <person name="Kawai-Toyooka H."/>
            <person name="Matsuzaki R."/>
            <person name="Takahashi F."/>
            <person name="Nishimura Y."/>
            <person name="Kawachi M."/>
            <person name="Noguchi H."/>
            <person name="Minakuchi Y."/>
            <person name="Umen J.G."/>
            <person name="Toyoda A."/>
            <person name="Nozaki H."/>
        </authorList>
    </citation>
    <scope>NUCLEOTIDE SEQUENCE</scope>
    <source>
        <strain evidence="10">NIES-3785</strain>
        <strain evidence="9">NIES-3786</strain>
    </source>
</reference>
<dbReference type="Gene3D" id="3.90.70.40">
    <property type="match status" value="2"/>
</dbReference>
<dbReference type="Proteomes" id="UP000747110">
    <property type="component" value="Unassembled WGS sequence"/>
</dbReference>
<feature type="active site" evidence="6">
    <location>
        <position position="251"/>
    </location>
</feature>
<name>A0A8J4FJV8_9CHLO</name>
<evidence type="ECO:0000256" key="5">
    <source>
        <dbReference type="ARBA" id="ARBA00022801"/>
    </source>
</evidence>
<evidence type="ECO:0000259" key="8">
    <source>
        <dbReference type="PROSITE" id="PS50957"/>
    </source>
</evidence>
<evidence type="ECO:0000256" key="2">
    <source>
        <dbReference type="ARBA" id="ARBA00012759"/>
    </source>
</evidence>
<accession>A0A8J4FJV8</accession>
<feature type="active site" evidence="6">
    <location>
        <position position="41"/>
    </location>
</feature>
<gene>
    <name evidence="9" type="ORF">Vretifemale_6570</name>
    <name evidence="10" type="ORF">Vretimale_3114</name>
</gene>
<feature type="region of interest" description="Disordered" evidence="7">
    <location>
        <begin position="171"/>
        <end position="209"/>
    </location>
</feature>
<dbReference type="EC" id="3.4.19.12" evidence="2"/>